<feature type="compositionally biased region" description="Low complexity" evidence="1">
    <location>
        <begin position="229"/>
        <end position="240"/>
    </location>
</feature>
<name>A0A0W8EAJ4_9ZZZZ</name>
<dbReference type="Pfam" id="PF18998">
    <property type="entry name" value="Flg_new_2"/>
    <property type="match status" value="2"/>
</dbReference>
<dbReference type="PANTHER" id="PTHR43308:SF5">
    <property type="entry name" value="S-LAYER PROTEIN _ PEPTIDOGLYCAN ENDO-BETA-N-ACETYLGLUCOSAMINIDASE"/>
    <property type="match status" value="1"/>
</dbReference>
<comment type="caution">
    <text evidence="3">The sequence shown here is derived from an EMBL/GenBank/DDBJ whole genome shotgun (WGS) entry which is preliminary data.</text>
</comment>
<reference evidence="3" key="1">
    <citation type="journal article" date="2015" name="Proc. Natl. Acad. Sci. U.S.A.">
        <title>Networks of energetic and metabolic interactions define dynamics in microbial communities.</title>
        <authorList>
            <person name="Embree M."/>
            <person name="Liu J.K."/>
            <person name="Al-Bassam M.M."/>
            <person name="Zengler K."/>
        </authorList>
    </citation>
    <scope>NUCLEOTIDE SEQUENCE</scope>
</reference>
<organism evidence="3">
    <name type="scientific">hydrocarbon metagenome</name>
    <dbReference type="NCBI Taxonomy" id="938273"/>
    <lineage>
        <taxon>unclassified sequences</taxon>
        <taxon>metagenomes</taxon>
        <taxon>ecological metagenomes</taxon>
    </lineage>
</organism>
<dbReference type="Pfam" id="PF13306">
    <property type="entry name" value="LRR_5"/>
    <property type="match status" value="1"/>
</dbReference>
<dbReference type="InterPro" id="IPR026906">
    <property type="entry name" value="LRR_5"/>
</dbReference>
<dbReference type="InterPro" id="IPR032675">
    <property type="entry name" value="LRR_dom_sf"/>
</dbReference>
<feature type="domain" description="SLH" evidence="2">
    <location>
        <begin position="106"/>
        <end position="158"/>
    </location>
</feature>
<evidence type="ECO:0000256" key="1">
    <source>
        <dbReference type="SAM" id="MobiDB-lite"/>
    </source>
</evidence>
<dbReference type="PANTHER" id="PTHR43308">
    <property type="entry name" value="OUTER MEMBRANE PROTEIN ALPHA-RELATED"/>
    <property type="match status" value="1"/>
</dbReference>
<dbReference type="InterPro" id="IPR044060">
    <property type="entry name" value="Bacterial_rp_domain"/>
</dbReference>
<feature type="domain" description="SLH" evidence="2">
    <location>
        <begin position="41"/>
        <end position="104"/>
    </location>
</feature>
<dbReference type="Pfam" id="PF07550">
    <property type="entry name" value="Shr-like_HID"/>
    <property type="match status" value="4"/>
</dbReference>
<protein>
    <recommendedName>
        <fullName evidence="2">SLH domain-containing protein</fullName>
    </recommendedName>
</protein>
<dbReference type="InterPro" id="IPR011432">
    <property type="entry name" value="Shr-like_HID"/>
</dbReference>
<evidence type="ECO:0000313" key="3">
    <source>
        <dbReference type="EMBL" id="KUG05494.1"/>
    </source>
</evidence>
<dbReference type="InterPro" id="IPR001119">
    <property type="entry name" value="SLH_dom"/>
</dbReference>
<sequence>MIAKKRFYHKLIALALCFCMIAGLSASCPPGALASDAITGNTGIQMSDISGHWAQDSIQEMVKKGIIKGYPDGTFRPGGVITRAEFAHLTVVALGLSGSNGKGFEDTVGHWAEQSIKAAVEHEIITGYSESRFGPNDSITREQAAIILVKALGITSRTGQDFVDREAISSWAIDAVACASAQGILSGYPDGSFKPQANVTRAQAAVILQRSLQVKGDLTSVEPEEEEVYAAPASPGSSSGSTGGGGSTSSKVNISAISGISVPTTGQTPVSTINATAQYTGTVTWSPADSTFQADTVYTATITLTAKSGYTLNGVTENFFTVAEATSVSNTANSGVVTAVFPATAEQITEKSVYDIIFDPTGVIKGQAKETDFTLKAVEVKDEGYDRVRINVSVTEQPLDSTVSLVGNYGAGPVNVIDLGYWGPETGHAISDDYDLTYPLIALFSKAGQYIFSITLRDLDAGTDILSKTVTVTVSENAGDDYFTFDENTGTITAYHPQGIGGQLPELLDVAIPSAINSVSVTAIGNNAFQNKGLTTVIIPDSVISIGEYAFENNNLTSVSIGNGVETIGKDAFQYNKLTHVTIGNSVKIINDGAFYRGGYETLASITIPDSVETIGKYAFHMNGFTSITIGSKVKTIGESALYGNRLTSITLPGSLMSIGPRALMDNNLSTITIGADVTIGDTLLRLHKDGVGGNLFRDAYEAGGKTAGTYTGTQRGEWTKVVEGPDTYTLTLTGDNISSDPAAGTITENTSVTVTVSPAAGKQVASFTVGGVDKKAELAADPVNQYTFSITANTIVAVSYEDIPAGEFTLNLLVNPANAGWAYILDGNQSTSGTFAVGAQVEVGCMPASNYAFVNWTVDGDVVSEQESFTFTMPQGYTNLRANLISTATAPPPTLNADSTGNYAGQNLMITFSNGQAWANAITQITVDGETLSLLPDNLQYYINPGDEAVDGLIQLFGGKINALLTPGIKEIRVKSTGYADAVLMQEITATYFDRAEFSTQPLGPAVNGGLLATQPIVKLYDKYDNLCIYGPSSTRQITLQKASGDTWTLGGTVTVSAIAGVATFTDITATNPSGLAITDARLMYEVVGSPNQYFYSNQFTIPGATGLMAPNLTADTSDNYAGANITIILQSGDWDDWLNAITAVKVGNDTLTTPEHYNIGVDNLTLLSANITQLQKPGTYTITVEAAGYNNAMVSQEITAGPQASAQFTTQPQGPSTSGGQLQQQPVVTLYDKYGNVCANGPSSNASITLKRADGDSWTIGGTNTVSAVNGVATFTDLTASNPSGAPITDARIGYTFQGTTTYSDYFTVPGLGSQTSPTLTADNTDNYAGNIIEITFTDDPNWRAAVNSIIIGVEGGTNIQLFGAEGVAWKPGRLILDTSKIPGLQKRHYGHLISIAAPNYEATITYQAITSGIATSITIDTQPQGPAANGGNLQSTPGLSLFDAYDNQCFDGPSSSVAVKVEKTDDGDWVLGGIVSRNAYQGSVTFGGLSAYNLTGIEITDAKLKFTVDGTAVTVDSNTFTIPPGSAGGAPPVFTPDADHNYVGYNSGGFTINYTRNDDWTNQVITVGKLYLDATELIQGDDYYYYLSSTDEVYYLGFYEPQNYFKEVRDYIIRIEAAGYIDAVIVQPITNGAPSYMVIDVQPGSPSESGELLNPQPVVKLYDEYDNLCTVIRGVFPGGASPQIMADKYDNDASNLWYLAGTKTVDMVDGIAAFTGLSAVSHNPDVSTEGLQVRFLLQLSGIDAVSEVFTIPPQTYSLSLEASPATGGTATIDGGGSSGNYTAGSPIAITAAANSDYAFVNWTVGGEQVSDQASFTYTMPTADTTLVANFKSTLPQATPSLTPDTEFNAAGFWIEIRFSYNDESYGDAITAIEVDGVKYTNTVGQNDIFMAYAYAIELNTYNIPLLVSQGDHEITVKADGYQDAVVTQFITAGSINGDQCATLTGPMSDQTYSSGQPLPPIKIQLKDMFGNNLIDGPDFGIGLTAEIPMGYGSGSTLSGTLTAAADANGQITFDNIVVNLPDVVNQANVALKFTGTNSLSYGVEMYLTNPGTEDVTVFTLER</sequence>
<accession>A0A0W8EAJ4</accession>
<dbReference type="EMBL" id="LNQE01001811">
    <property type="protein sequence ID" value="KUG05494.1"/>
    <property type="molecule type" value="Genomic_DNA"/>
</dbReference>
<evidence type="ECO:0000259" key="2">
    <source>
        <dbReference type="PROSITE" id="PS51272"/>
    </source>
</evidence>
<dbReference type="InterPro" id="IPR051465">
    <property type="entry name" value="Cell_Envelope_Struct_Comp"/>
</dbReference>
<proteinExistence type="predicted"/>
<dbReference type="Pfam" id="PF00395">
    <property type="entry name" value="SLH"/>
    <property type="match status" value="3"/>
</dbReference>
<dbReference type="PROSITE" id="PS51257">
    <property type="entry name" value="PROKAR_LIPOPROTEIN"/>
    <property type="match status" value="1"/>
</dbReference>
<dbReference type="PROSITE" id="PS51272">
    <property type="entry name" value="SLH"/>
    <property type="match status" value="3"/>
</dbReference>
<dbReference type="Gene3D" id="3.80.10.10">
    <property type="entry name" value="Ribonuclease Inhibitor"/>
    <property type="match status" value="2"/>
</dbReference>
<gene>
    <name evidence="3" type="ORF">ASZ90_017074</name>
</gene>
<feature type="region of interest" description="Disordered" evidence="1">
    <location>
        <begin position="217"/>
        <end position="249"/>
    </location>
</feature>
<feature type="domain" description="SLH" evidence="2">
    <location>
        <begin position="159"/>
        <end position="222"/>
    </location>
</feature>